<keyword evidence="2" id="KW-1185">Reference proteome</keyword>
<accession>A0A1C7FEZ6</accession>
<name>A0A1C7FEZ6_9VIBR</name>
<dbReference type="Proteomes" id="UP000092528">
    <property type="component" value="Chromosome 2"/>
</dbReference>
<gene>
    <name evidence="1" type="ORF">VSVS05_03239</name>
</gene>
<protein>
    <submittedName>
        <fullName evidence="1">Uncharacterized protein</fullName>
    </submittedName>
</protein>
<reference evidence="1 2" key="1">
    <citation type="submission" date="2016-07" db="EMBL/GenBank/DDBJ databases">
        <title>Genome sequencing of Vibrio scophthalmi strain VS-05, an isolated from Paralichthys olivaceus.</title>
        <authorList>
            <person name="Han H.-J."/>
        </authorList>
    </citation>
    <scope>NUCLEOTIDE SEQUENCE [LARGE SCALE GENOMIC DNA]</scope>
    <source>
        <strain evidence="1 2">VS-05</strain>
    </source>
</reference>
<dbReference type="Pfam" id="PF20116">
    <property type="entry name" value="DUF6506"/>
    <property type="match status" value="1"/>
</dbReference>
<dbReference type="AlphaFoldDB" id="A0A1C7FEZ6"/>
<dbReference type="PATRIC" id="fig|45658.7.peg.3190"/>
<dbReference type="InterPro" id="IPR045441">
    <property type="entry name" value="DUF6506"/>
</dbReference>
<proteinExistence type="predicted"/>
<evidence type="ECO:0000313" key="2">
    <source>
        <dbReference type="Proteomes" id="UP000092528"/>
    </source>
</evidence>
<sequence>MIQQYGFLVKDKSYDYHNDKSSMNTKEFFTEIVGVGSDDEAVLVAKEMINRGVQVIELCGGFGSKSAEYIIEQLDTNIPIGYVTFSDKENQKLAHHLSES</sequence>
<dbReference type="EMBL" id="CP016415">
    <property type="protein sequence ID" value="ANU38277.1"/>
    <property type="molecule type" value="Genomic_DNA"/>
</dbReference>
<organism evidence="1 2">
    <name type="scientific">Vibrio scophthalmi</name>
    <dbReference type="NCBI Taxonomy" id="45658"/>
    <lineage>
        <taxon>Bacteria</taxon>
        <taxon>Pseudomonadati</taxon>
        <taxon>Pseudomonadota</taxon>
        <taxon>Gammaproteobacteria</taxon>
        <taxon>Vibrionales</taxon>
        <taxon>Vibrionaceae</taxon>
        <taxon>Vibrio</taxon>
    </lineage>
</organism>
<evidence type="ECO:0000313" key="1">
    <source>
        <dbReference type="EMBL" id="ANU38277.1"/>
    </source>
</evidence>
<dbReference type="RefSeq" id="WP_065546167.1">
    <property type="nucleotide sequence ID" value="NZ_CP016415.1"/>
</dbReference>
<dbReference type="GeneID" id="96874666"/>